<organism evidence="1 2">
    <name type="scientific">Scortum barcoo</name>
    <name type="common">barcoo grunter</name>
    <dbReference type="NCBI Taxonomy" id="214431"/>
    <lineage>
        <taxon>Eukaryota</taxon>
        <taxon>Metazoa</taxon>
        <taxon>Chordata</taxon>
        <taxon>Craniata</taxon>
        <taxon>Vertebrata</taxon>
        <taxon>Euteleostomi</taxon>
        <taxon>Actinopterygii</taxon>
        <taxon>Neopterygii</taxon>
        <taxon>Teleostei</taxon>
        <taxon>Neoteleostei</taxon>
        <taxon>Acanthomorphata</taxon>
        <taxon>Eupercaria</taxon>
        <taxon>Centrarchiformes</taxon>
        <taxon>Terapontoidei</taxon>
        <taxon>Terapontidae</taxon>
        <taxon>Scortum</taxon>
    </lineage>
</organism>
<name>A0ACB8W186_9TELE</name>
<reference evidence="1" key="1">
    <citation type="submission" date="2022-04" db="EMBL/GenBank/DDBJ databases">
        <title>Jade perch genome.</title>
        <authorList>
            <person name="Chao B."/>
        </authorList>
    </citation>
    <scope>NUCLEOTIDE SEQUENCE</scope>
    <source>
        <strain evidence="1">CB-2022</strain>
    </source>
</reference>
<dbReference type="Proteomes" id="UP000831701">
    <property type="component" value="Chromosome 15"/>
</dbReference>
<protein>
    <submittedName>
        <fullName evidence="1">Uncharacterized protein</fullName>
    </submittedName>
</protein>
<comment type="caution">
    <text evidence="1">The sequence shown here is derived from an EMBL/GenBank/DDBJ whole genome shotgun (WGS) entry which is preliminary data.</text>
</comment>
<proteinExistence type="predicted"/>
<evidence type="ECO:0000313" key="2">
    <source>
        <dbReference type="Proteomes" id="UP000831701"/>
    </source>
</evidence>
<evidence type="ECO:0000313" key="1">
    <source>
        <dbReference type="EMBL" id="KAI3361745.1"/>
    </source>
</evidence>
<accession>A0ACB8W186</accession>
<sequence>MESARVLQLWMFACFASAVPARGESHLIVTPQSPVLEMGTNFTATCMIINTTEITADDLYWNISKITISKDHYTKINRTALSVTIPITSEKREWLFCFCKNKGHVAVNQGKCIHGILLTKGYRPMKPENLSCVALQEGKVISSTISCAWETGGRQTPEVPTVYTLNLVTSSEVHNCSTRENKAQITMGVFPHHMPLEVWLEASNQLGKIESEHLNEYADCLVKTNPPSNVRLISEKSFPTSLLINWTQDIDKVPLSDTDKDIESFRLQSLQPDTVYVTQVSCKNLRGGCGYWSDWSTNATQRTPESQPTSKPDLWKIITKGNRRNERRVTFICKDPVSANGRIIRFDIKIWDHKDEVKNGTIPVIRSEADSRINQQKVLQEIVLPSDKWVKVSVTASNSVGTSGAANLAIPEEGREFPPVEDLKVWPEGGKLWVKWEHPRHEAVLEYVVEWVSGGRIDWQRESIRQTVIKVPLEGPIVTLKGQPGRNEAVLEWNEIPQHRRQGFIINYTIYYTNGNKLHEKTVPANTTSYTLKQLSGNTKYDTWIEVSTIRGSAKGSNHSFTTQKYAPGEIESIVVGVSFGFLFVVLLTMLLCVYKKDVIKKNFWPQIPNPGESTIGNWSPDYPVKAETPKENCLSGISVLEVDVCDGKCVFEEDKASLSLKKDKYLSEEHSSGIGGSSCMSSPRQSVSDSDEGGDMAETTASTVQYSSVVASSGYKGQTPSSQPQQAIFSRSESTQPLLDSEENQDMLLQEGSRQSQRFSRQHCFPHTAGNEDREMEEQEVLEPLDFCPLKEDSEQTTPADGQAADWLPAAPASSYMPQLGGYRPQGMERGRGKIASDSLPRPIYPQQYVQTGSQQQGNDIQELASKRVDIQKKRFYLDVKQSVRGRFLKIAEVWIGRGRHDNIRKSKLTLSMSMAPALRYCLGDFIDYYARIGLRGGLAPPQLEEHSNNGQGRAHEPRRRAQEPHAPLSPTGSAVSDDHAHRVLKSEFIERDNRKYFLDLKENQRGRFLRIRQTVSKGHGTMGYYGQGIEQTIVLPAQGLIEFRDALSQLIEDYGDEDGDERGRGGSRNHDDSPELPEAASFRVDNKRFYFDVGSNRYGIFLKISEVRQPYRNTITVPLKAWARFGENFIRYEEEMRRIFSCHKEKRTDARQDSEEQED</sequence>
<keyword evidence="2" id="KW-1185">Reference proteome</keyword>
<dbReference type="EMBL" id="CM041545">
    <property type="protein sequence ID" value="KAI3361745.1"/>
    <property type="molecule type" value="Genomic_DNA"/>
</dbReference>
<gene>
    <name evidence="1" type="ORF">L3Q82_001962</name>
</gene>